<dbReference type="SUPFAM" id="SSF54184">
    <property type="entry name" value="Penicillin-binding protein 2x (pbp-2x), c-terminal domain"/>
    <property type="match status" value="1"/>
</dbReference>
<comment type="similarity">
    <text evidence="2">Belongs to the transpeptidase family.</text>
</comment>
<gene>
    <name evidence="8" type="ORF">ACFOZY_02510</name>
</gene>
<dbReference type="InterPro" id="IPR012338">
    <property type="entry name" value="Beta-lactam/transpept-like"/>
</dbReference>
<evidence type="ECO:0000256" key="3">
    <source>
        <dbReference type="ARBA" id="ARBA00023136"/>
    </source>
</evidence>
<reference evidence="9" key="1">
    <citation type="journal article" date="2019" name="Int. J. Syst. Evol. Microbiol.">
        <title>The Global Catalogue of Microorganisms (GCM) 10K type strain sequencing project: providing services to taxonomists for standard genome sequencing and annotation.</title>
        <authorList>
            <consortium name="The Broad Institute Genomics Platform"/>
            <consortium name="The Broad Institute Genome Sequencing Center for Infectious Disease"/>
            <person name="Wu L."/>
            <person name="Ma J."/>
        </authorList>
    </citation>
    <scope>NUCLEOTIDE SEQUENCE [LARGE SCALE GENOMIC DNA]</scope>
    <source>
        <strain evidence="9">CCUG 59778</strain>
    </source>
</reference>
<dbReference type="Pfam" id="PF03717">
    <property type="entry name" value="PBP_dimer"/>
    <property type="match status" value="1"/>
</dbReference>
<dbReference type="InterPro" id="IPR005311">
    <property type="entry name" value="PBP_dimer"/>
</dbReference>
<dbReference type="SUPFAM" id="SSF56601">
    <property type="entry name" value="beta-lactamase/transpeptidase-like"/>
    <property type="match status" value="1"/>
</dbReference>
<dbReference type="InterPro" id="IPR011927">
    <property type="entry name" value="SpoVD_pbp"/>
</dbReference>
<dbReference type="Gene3D" id="3.40.710.10">
    <property type="entry name" value="DD-peptidase/beta-lactamase superfamily"/>
    <property type="match status" value="1"/>
</dbReference>
<dbReference type="Gene3D" id="3.30.450.330">
    <property type="match status" value="1"/>
</dbReference>
<keyword evidence="3 5" id="KW-0472">Membrane</keyword>
<accession>A0ABV8X1T6</accession>
<dbReference type="RefSeq" id="WP_378152209.1">
    <property type="nucleotide sequence ID" value="NZ_JBHSEC010000002.1"/>
</dbReference>
<name>A0ABV8X1T6_9LACT</name>
<organism evidence="8 9">
    <name type="scientific">Chungangia koreensis</name>
    <dbReference type="NCBI Taxonomy" id="752657"/>
    <lineage>
        <taxon>Bacteria</taxon>
        <taxon>Bacillati</taxon>
        <taxon>Bacillota</taxon>
        <taxon>Bacilli</taxon>
        <taxon>Lactobacillales</taxon>
        <taxon>Chungangia</taxon>
    </lineage>
</organism>
<feature type="region of interest" description="Disordered" evidence="4">
    <location>
        <begin position="640"/>
        <end position="670"/>
    </location>
</feature>
<feature type="domain" description="Penicillin-binding protein transpeptidase" evidence="6">
    <location>
        <begin position="248"/>
        <end position="558"/>
    </location>
</feature>
<keyword evidence="5" id="KW-1133">Transmembrane helix</keyword>
<dbReference type="NCBIfam" id="TIGR02214">
    <property type="entry name" value="spoVD_pbp"/>
    <property type="match status" value="1"/>
</dbReference>
<dbReference type="PANTHER" id="PTHR30627:SF1">
    <property type="entry name" value="PEPTIDOGLYCAN D,D-TRANSPEPTIDASE FTSI"/>
    <property type="match status" value="1"/>
</dbReference>
<evidence type="ECO:0000313" key="9">
    <source>
        <dbReference type="Proteomes" id="UP001595817"/>
    </source>
</evidence>
<dbReference type="EMBL" id="JBHSEC010000002">
    <property type="protein sequence ID" value="MFC4409303.1"/>
    <property type="molecule type" value="Genomic_DNA"/>
</dbReference>
<dbReference type="SUPFAM" id="SSF56519">
    <property type="entry name" value="Penicillin binding protein dimerisation domain"/>
    <property type="match status" value="1"/>
</dbReference>
<dbReference type="Gene3D" id="3.90.1310.10">
    <property type="entry name" value="Penicillin-binding protein 2a (Domain 2)"/>
    <property type="match status" value="1"/>
</dbReference>
<keyword evidence="5" id="KW-0812">Transmembrane</keyword>
<keyword evidence="9" id="KW-1185">Reference proteome</keyword>
<evidence type="ECO:0000313" key="8">
    <source>
        <dbReference type="EMBL" id="MFC4409303.1"/>
    </source>
</evidence>
<evidence type="ECO:0000256" key="5">
    <source>
        <dbReference type="SAM" id="Phobius"/>
    </source>
</evidence>
<dbReference type="InterPro" id="IPR001460">
    <property type="entry name" value="PCN-bd_Tpept"/>
</dbReference>
<sequence length="670" mass="75116">MVLHIQYKTKKRLRLVWIGVFVLFLALIGKLFHVQVIRHDWLTAKAEENWDREIPFAGLRGEITDRNGNVIAGSKLAPTLYFMPAQNKNVEKVAEQLASVIDVEKERLVKKMSQRTYLVKLAPEAKNITHEQAMEIQQMNIPGIYTGVDYVRDYPYGDLLSRTLGFTGYDMQGLAGLEYQYEKQLKGKEDIIRLFTDAKQIPLPHVEDGWKKGKQGSTVELTIDLDVQRVVERELKQATLQYEADQALAIAMDVKTGQILALASTPTFHPSNYSKVDPSIYNRNLPVWMTFEPGSTFKIITLSAALEEGKVDLQNDHFYDPGYAIVEDTRLRCWKREGHGHQSFLEVVENSCNPGFIELGRRVGEEKLSQYIRDFGFGEKTGSNIAGEAKGILFSPENYGPVEHATTSFGQGISVTPIQQVQAVAAAVNGGKLYRPYIVKAIKDSETGEVIEQFEPELKRQVISEETSKQVREALESVVANGSGRNAFVDELRVGGKTGTAQKAENGRYKDGEYIVSFIGFAPADDPQIVVYVAVDNPKHAMQFGGVIAAPIVGNILEDIQPILNIEPREGQIEKEYRWGDQLTYRVPDLTGKTKSEIGKLMYPFKLEWHGSGDQILTQLPRAGGLIRDTDIIHVYTDYTADKQTEEGNPSNKEGETDPVKEDQAHDHSH</sequence>
<evidence type="ECO:0000256" key="4">
    <source>
        <dbReference type="SAM" id="MobiDB-lite"/>
    </source>
</evidence>
<protein>
    <submittedName>
        <fullName evidence="8">Stage V sporulation protein D</fullName>
    </submittedName>
</protein>
<comment type="caution">
    <text evidence="8">The sequence shown here is derived from an EMBL/GenBank/DDBJ whole genome shotgun (WGS) entry which is preliminary data.</text>
</comment>
<comment type="subcellular location">
    <subcellularLocation>
        <location evidence="1">Cell membrane</location>
        <topology evidence="1">Single-pass membrane protein</topology>
    </subcellularLocation>
</comment>
<evidence type="ECO:0000256" key="1">
    <source>
        <dbReference type="ARBA" id="ARBA00004162"/>
    </source>
</evidence>
<evidence type="ECO:0000259" key="6">
    <source>
        <dbReference type="Pfam" id="PF00905"/>
    </source>
</evidence>
<feature type="compositionally biased region" description="Basic and acidic residues" evidence="4">
    <location>
        <begin position="653"/>
        <end position="670"/>
    </location>
</feature>
<proteinExistence type="inferred from homology"/>
<dbReference type="PANTHER" id="PTHR30627">
    <property type="entry name" value="PEPTIDOGLYCAN D,D-TRANSPEPTIDASE"/>
    <property type="match status" value="1"/>
</dbReference>
<dbReference type="Pfam" id="PF00905">
    <property type="entry name" value="Transpeptidase"/>
    <property type="match status" value="1"/>
</dbReference>
<feature type="transmembrane region" description="Helical" evidence="5">
    <location>
        <begin position="12"/>
        <end position="32"/>
    </location>
</feature>
<evidence type="ECO:0000256" key="2">
    <source>
        <dbReference type="ARBA" id="ARBA00007171"/>
    </source>
</evidence>
<dbReference type="InterPro" id="IPR036138">
    <property type="entry name" value="PBP_dimer_sf"/>
</dbReference>
<dbReference type="InterPro" id="IPR050515">
    <property type="entry name" value="Beta-lactam/transpept"/>
</dbReference>
<feature type="domain" description="Penicillin-binding protein dimerisation" evidence="7">
    <location>
        <begin position="58"/>
        <end position="198"/>
    </location>
</feature>
<evidence type="ECO:0000259" key="7">
    <source>
        <dbReference type="Pfam" id="PF03717"/>
    </source>
</evidence>
<dbReference type="Proteomes" id="UP001595817">
    <property type="component" value="Unassembled WGS sequence"/>
</dbReference>